<dbReference type="STRING" id="592028.GCWU000321_00769"/>
<proteinExistence type="predicted"/>
<protein>
    <submittedName>
        <fullName evidence="1">Uncharacterized protein</fullName>
    </submittedName>
</protein>
<evidence type="ECO:0000313" key="1">
    <source>
        <dbReference type="EMBL" id="EEW96802.1"/>
    </source>
</evidence>
<dbReference type="Proteomes" id="UP000004736">
    <property type="component" value="Unassembled WGS sequence"/>
</dbReference>
<reference evidence="1" key="1">
    <citation type="submission" date="2009-09" db="EMBL/GenBank/DDBJ databases">
        <authorList>
            <person name="Weinstock G."/>
            <person name="Sodergren E."/>
            <person name="Clifton S."/>
            <person name="Fulton L."/>
            <person name="Fulton B."/>
            <person name="Courtney L."/>
            <person name="Fronick C."/>
            <person name="Harrison M."/>
            <person name="Strong C."/>
            <person name="Farmer C."/>
            <person name="Delahaunty K."/>
            <person name="Markovic C."/>
            <person name="Hall O."/>
            <person name="Minx P."/>
            <person name="Tomlinson C."/>
            <person name="Mitreva M."/>
            <person name="Nelson J."/>
            <person name="Hou S."/>
            <person name="Wollam A."/>
            <person name="Pepin K.H."/>
            <person name="Johnson M."/>
            <person name="Bhonagiri V."/>
            <person name="Nash W.E."/>
            <person name="Warren W."/>
            <person name="Chinwalla A."/>
            <person name="Mardis E.R."/>
            <person name="Wilson R.K."/>
        </authorList>
    </citation>
    <scope>NUCLEOTIDE SEQUENCE [LARGE SCALE GENOMIC DNA]</scope>
    <source>
        <strain evidence="1">DSM 15470</strain>
    </source>
</reference>
<name>C9LML6_9FIRM</name>
<dbReference type="AlphaFoldDB" id="C9LML6"/>
<dbReference type="EMBL" id="ACIM02000001">
    <property type="protein sequence ID" value="EEW96802.1"/>
    <property type="molecule type" value="Genomic_DNA"/>
</dbReference>
<dbReference type="HOGENOM" id="CLU_3269142_0_0_9"/>
<sequence length="41" mass="5233">MCFCKKWLKIQYFRDFTEQKLLSYKLFGRYSIILQRCFCRK</sequence>
<keyword evidence="2" id="KW-1185">Reference proteome</keyword>
<comment type="caution">
    <text evidence="1">The sequence shown here is derived from an EMBL/GenBank/DDBJ whole genome shotgun (WGS) entry which is preliminary data.</text>
</comment>
<gene>
    <name evidence="1" type="ORF">GCWU000321_00769</name>
</gene>
<organism evidence="1 2">
    <name type="scientific">Dialister invisus DSM 15470</name>
    <dbReference type="NCBI Taxonomy" id="592028"/>
    <lineage>
        <taxon>Bacteria</taxon>
        <taxon>Bacillati</taxon>
        <taxon>Bacillota</taxon>
        <taxon>Negativicutes</taxon>
        <taxon>Veillonellales</taxon>
        <taxon>Veillonellaceae</taxon>
        <taxon>Dialister</taxon>
    </lineage>
</organism>
<accession>C9LML6</accession>
<evidence type="ECO:0000313" key="2">
    <source>
        <dbReference type="Proteomes" id="UP000004736"/>
    </source>
</evidence>